<organism evidence="2 3">
    <name type="scientific">Durusdinium trenchii</name>
    <dbReference type="NCBI Taxonomy" id="1381693"/>
    <lineage>
        <taxon>Eukaryota</taxon>
        <taxon>Sar</taxon>
        <taxon>Alveolata</taxon>
        <taxon>Dinophyceae</taxon>
        <taxon>Suessiales</taxon>
        <taxon>Symbiodiniaceae</taxon>
        <taxon>Durusdinium</taxon>
    </lineage>
</organism>
<keyword evidence="3" id="KW-1185">Reference proteome</keyword>
<feature type="region of interest" description="Disordered" evidence="1">
    <location>
        <begin position="425"/>
        <end position="647"/>
    </location>
</feature>
<protein>
    <submittedName>
        <fullName evidence="2">Uncharacterized protein</fullName>
    </submittedName>
</protein>
<feature type="region of interest" description="Disordered" evidence="1">
    <location>
        <begin position="253"/>
        <end position="274"/>
    </location>
</feature>
<feature type="compositionally biased region" description="Basic and acidic residues" evidence="1">
    <location>
        <begin position="539"/>
        <end position="550"/>
    </location>
</feature>
<evidence type="ECO:0000313" key="3">
    <source>
        <dbReference type="Proteomes" id="UP001642464"/>
    </source>
</evidence>
<sequence>MTPRRTKSAKNFRRGRKRVMVAAMNAKKPSPNTAAERPPPEALLAFLRGVGSGPENFDLEQILRWDFDRWESRDTQEDALVARREGVSGRFCQMRLEYHPEAPVLTPEVQEEMLVDPQVEDNLVRCLEKFLSFLGLDCSFDEDDWNSRWEFVEHAPSFDEMETLPMDVDVVEGPKGELQQEMQEDEAEEEEPLECDQECEVHETQGEECEVHETQAEECEVHETQAEECETQGPDQPLQELHDSQVPVGHDLYEETPEKREDAAAELERKKAKKREYEELKAKIEILEAEILRQEEDTKRDAEILRQEEKTMGEGGKLKDAPTEEVKKEEEEVEHIFESEDENKGCFQDSKPLCKAAEHKERGLEEIIAVAEADTTFFALPAELDIRTFATDWKDFVALDLFAGKCSAETRPALTISSALQRALPDMEKKQRSNGRSSAVSEAPTIPAPTPEARAMAARKSKHVSPQSVKTPPCKKEETPAVEKASAPKLSRAIQSKAILEKPGKPETNVEPDLTTPPAPKEKTVATAAKAKANKVKAPKQEDAEHKHAAEALAKSLGRRNTFKPGDEDKENEADKTEKATPKERSKENESHKTKKGTPKERSKDSKDDKAKKTSKSAKDAEPSSAEEDEETEQDEGSDDPQNDEELVEKERIRKANHARQITIPKPEVQIPLKEVEDHDDLQDLVGKANETMDRFTKKVVGMCIRNRHSWDAKEEERKLPVKVFKNLETFRSRRVDCWAARSVFSQDGFWERKTSIDVKEFGSQRCEDIAAGNGDLQAVWVVNCPEGNHNWFRISRVLVSLRLLGLIDEAEAFYLCLESLWAAGDLPGFAVHSMRIWRESAGLEKRPLPKRQKRPRGPCACVIS</sequence>
<comment type="caution">
    <text evidence="2">The sequence shown here is derived from an EMBL/GenBank/DDBJ whole genome shotgun (WGS) entry which is preliminary data.</text>
</comment>
<reference evidence="2 3" key="1">
    <citation type="submission" date="2024-02" db="EMBL/GenBank/DDBJ databases">
        <authorList>
            <person name="Chen Y."/>
            <person name="Shah S."/>
            <person name="Dougan E. K."/>
            <person name="Thang M."/>
            <person name="Chan C."/>
        </authorList>
    </citation>
    <scope>NUCLEOTIDE SEQUENCE [LARGE SCALE GENOMIC DNA]</scope>
</reference>
<dbReference type="EMBL" id="CAXAMM010000625">
    <property type="protein sequence ID" value="CAK8988240.1"/>
    <property type="molecule type" value="Genomic_DNA"/>
</dbReference>
<accession>A0ABP0HDD6</accession>
<gene>
    <name evidence="2" type="ORF">SCF082_LOCUS1310</name>
</gene>
<feature type="region of interest" description="Disordered" evidence="1">
    <location>
        <begin position="302"/>
        <end position="329"/>
    </location>
</feature>
<evidence type="ECO:0000313" key="2">
    <source>
        <dbReference type="EMBL" id="CAK8988240.1"/>
    </source>
</evidence>
<dbReference type="Proteomes" id="UP001642464">
    <property type="component" value="Unassembled WGS sequence"/>
</dbReference>
<name>A0ABP0HDD6_9DINO</name>
<feature type="compositionally biased region" description="Acidic residues" evidence="1">
    <location>
        <begin position="625"/>
        <end position="647"/>
    </location>
</feature>
<feature type="compositionally biased region" description="Basic and acidic residues" evidence="1">
    <location>
        <begin position="573"/>
        <end position="622"/>
    </location>
</feature>
<evidence type="ECO:0000256" key="1">
    <source>
        <dbReference type="SAM" id="MobiDB-lite"/>
    </source>
</evidence>
<proteinExistence type="predicted"/>